<proteinExistence type="predicted"/>
<reference evidence="3 4" key="1">
    <citation type="submission" date="2019-01" db="EMBL/GenBank/DDBJ databases">
        <title>Draft genome sequence of Dictyobacter sp. Uno17.</title>
        <authorList>
            <person name="Wang C.M."/>
            <person name="Zheng Y."/>
            <person name="Sakai Y."/>
            <person name="Abe K."/>
            <person name="Yokota A."/>
            <person name="Yabe S."/>
        </authorList>
    </citation>
    <scope>NUCLEOTIDE SEQUENCE [LARGE SCALE GENOMIC DNA]</scope>
    <source>
        <strain evidence="3 4">Uno17</strain>
    </source>
</reference>
<gene>
    <name evidence="3" type="ORF">KDI_09380</name>
</gene>
<dbReference type="PANTHER" id="PTHR30388">
    <property type="entry name" value="ALDEHYDE OXIDOREDUCTASE MOLYBDENUM COFACTOR ASSEMBLY PROTEIN"/>
    <property type="match status" value="1"/>
</dbReference>
<sequence length="248" mass="27113">MSGLYEELRTALNQEQAIAIATLLRGTDHVGAKLLIYPDAVTHGTLGDPELDQRVSSDAEQAIWSGKAAIHSYTLENTAMAQEQIDVFIEGFPPPPELIIVGAGHIAIPLTTFARALNYRVVIIDARSAFATPERFPHANELIVAWPDEVLQQRTLYPSTSVAVLTHDPKFDEPTLKVILTRRVGYVGAIGSRKTSAERAERLLQQGLTEEQIKCIHGPIGLDIGARTPEEIALSIMAEIVAQRHGKI</sequence>
<name>A0A5A5T8X9_9CHLR</name>
<dbReference type="PANTHER" id="PTHR30388:SF4">
    <property type="entry name" value="MOLYBDENUM COFACTOR INSERTION CHAPERONE PAOD"/>
    <property type="match status" value="1"/>
</dbReference>
<organism evidence="3 4">
    <name type="scientific">Dictyobacter arantiisoli</name>
    <dbReference type="NCBI Taxonomy" id="2014874"/>
    <lineage>
        <taxon>Bacteria</taxon>
        <taxon>Bacillati</taxon>
        <taxon>Chloroflexota</taxon>
        <taxon>Ktedonobacteria</taxon>
        <taxon>Ktedonobacterales</taxon>
        <taxon>Dictyobacteraceae</taxon>
        <taxon>Dictyobacter</taxon>
    </lineage>
</organism>
<dbReference type="Pfam" id="PF13478">
    <property type="entry name" value="XdhC_C"/>
    <property type="match status" value="1"/>
</dbReference>
<evidence type="ECO:0000259" key="1">
    <source>
        <dbReference type="Pfam" id="PF02625"/>
    </source>
</evidence>
<feature type="domain" description="XdhC Rossmann" evidence="2">
    <location>
        <begin position="98"/>
        <end position="240"/>
    </location>
</feature>
<dbReference type="Proteomes" id="UP000322530">
    <property type="component" value="Unassembled WGS sequence"/>
</dbReference>
<dbReference type="RefSeq" id="WP_149400399.1">
    <property type="nucleotide sequence ID" value="NZ_BIXY01000009.1"/>
</dbReference>
<dbReference type="EMBL" id="BIXY01000009">
    <property type="protein sequence ID" value="GCF07374.1"/>
    <property type="molecule type" value="Genomic_DNA"/>
</dbReference>
<evidence type="ECO:0000259" key="2">
    <source>
        <dbReference type="Pfam" id="PF13478"/>
    </source>
</evidence>
<dbReference type="Pfam" id="PF02625">
    <property type="entry name" value="XdhC_CoxI"/>
    <property type="match status" value="1"/>
</dbReference>
<dbReference type="InterPro" id="IPR003777">
    <property type="entry name" value="XdhC_CoxI"/>
</dbReference>
<dbReference type="InterPro" id="IPR052698">
    <property type="entry name" value="MoCofactor_Util/Proc"/>
</dbReference>
<evidence type="ECO:0000313" key="3">
    <source>
        <dbReference type="EMBL" id="GCF07374.1"/>
    </source>
</evidence>
<evidence type="ECO:0000313" key="4">
    <source>
        <dbReference type="Proteomes" id="UP000322530"/>
    </source>
</evidence>
<accession>A0A5A5T8X9</accession>
<keyword evidence="4" id="KW-1185">Reference proteome</keyword>
<dbReference type="OrthoDB" id="9773039at2"/>
<dbReference type="InterPro" id="IPR027051">
    <property type="entry name" value="XdhC_Rossmann_dom"/>
</dbReference>
<protein>
    <submittedName>
        <fullName evidence="3">Xanthine and Co dehydrogenase maturation factor</fullName>
    </submittedName>
</protein>
<feature type="domain" description="XdhC- CoxI" evidence="1">
    <location>
        <begin position="12"/>
        <end position="73"/>
    </location>
</feature>
<dbReference type="SUPFAM" id="SSF51905">
    <property type="entry name" value="FAD/NAD(P)-binding domain"/>
    <property type="match status" value="1"/>
</dbReference>
<comment type="caution">
    <text evidence="3">The sequence shown here is derived from an EMBL/GenBank/DDBJ whole genome shotgun (WGS) entry which is preliminary data.</text>
</comment>
<dbReference type="AlphaFoldDB" id="A0A5A5T8X9"/>
<dbReference type="Gene3D" id="3.40.50.720">
    <property type="entry name" value="NAD(P)-binding Rossmann-like Domain"/>
    <property type="match status" value="1"/>
</dbReference>
<dbReference type="InterPro" id="IPR036188">
    <property type="entry name" value="FAD/NAD-bd_sf"/>
</dbReference>